<dbReference type="Gene3D" id="1.10.3720.10">
    <property type="entry name" value="MetI-like"/>
    <property type="match status" value="1"/>
</dbReference>
<organism evidence="11 12">
    <name type="scientific">Reyranella soli</name>
    <dbReference type="NCBI Taxonomy" id="1230389"/>
    <lineage>
        <taxon>Bacteria</taxon>
        <taxon>Pseudomonadati</taxon>
        <taxon>Pseudomonadota</taxon>
        <taxon>Alphaproteobacteria</taxon>
        <taxon>Hyphomicrobiales</taxon>
        <taxon>Reyranellaceae</taxon>
        <taxon>Reyranella</taxon>
    </lineage>
</organism>
<evidence type="ECO:0000256" key="4">
    <source>
        <dbReference type="ARBA" id="ARBA00022692"/>
    </source>
</evidence>
<evidence type="ECO:0000256" key="2">
    <source>
        <dbReference type="ARBA" id="ARBA00022448"/>
    </source>
</evidence>
<evidence type="ECO:0000313" key="12">
    <source>
        <dbReference type="Proteomes" id="UP000321058"/>
    </source>
</evidence>
<comment type="similarity">
    <text evidence="9">Belongs to the binding-protein-dependent transport system permease family.</text>
</comment>
<evidence type="ECO:0000256" key="3">
    <source>
        <dbReference type="ARBA" id="ARBA00022475"/>
    </source>
</evidence>
<dbReference type="PROSITE" id="PS50928">
    <property type="entry name" value="ABC_TM1"/>
    <property type="match status" value="1"/>
</dbReference>
<dbReference type="RefSeq" id="WP_147150048.1">
    <property type="nucleotide sequence ID" value="NZ_BKAJ01000050.1"/>
</dbReference>
<evidence type="ECO:0000313" key="11">
    <source>
        <dbReference type="EMBL" id="GEP55964.1"/>
    </source>
</evidence>
<dbReference type="AlphaFoldDB" id="A0A512NAG0"/>
<proteinExistence type="inferred from homology"/>
<feature type="transmembrane region" description="Helical" evidence="9">
    <location>
        <begin position="107"/>
        <end position="131"/>
    </location>
</feature>
<feature type="domain" description="ABC transmembrane type-1" evidence="10">
    <location>
        <begin position="104"/>
        <end position="300"/>
    </location>
</feature>
<evidence type="ECO:0000256" key="1">
    <source>
        <dbReference type="ARBA" id="ARBA00004651"/>
    </source>
</evidence>
<keyword evidence="12" id="KW-1185">Reference proteome</keyword>
<keyword evidence="8 9" id="KW-0472">Membrane</keyword>
<accession>A0A512NAG0</accession>
<dbReference type="OrthoDB" id="9774870at2"/>
<dbReference type="GO" id="GO:0005886">
    <property type="term" value="C:plasma membrane"/>
    <property type="evidence" value="ECO:0007669"/>
    <property type="project" value="UniProtKB-SubCell"/>
</dbReference>
<evidence type="ECO:0000259" key="10">
    <source>
        <dbReference type="PROSITE" id="PS50928"/>
    </source>
</evidence>
<sequence>MTEIQADKLAELQAVRAPAIGGRLARWRMALGNAWHELRKSRTASIGAVMLVLLFGACIATPWITTYDPIKQNYRERLQPPSEKHLLGTDRMGRDIYTRLLYGGRRLVAIALLAVTFGLSVGIPYGVLSGYFGGKVDTVAMRFIDGLLAFPGLLFYLLVVTLAREWKIEGIANDAVLVFALGFAFMPEVARLSRGTVLAEKQKEYVEASRAVGDGSLSIALRQILPNIISPLIVNATVRLGYVILIVAALSFLGLGTPPPTPDWGSDLAAARDYMETAPLIAAFPGLAICYTVLAFNLFGDGLRDILDPRLAER</sequence>
<keyword evidence="3" id="KW-1003">Cell membrane</keyword>
<feature type="transmembrane region" description="Helical" evidence="9">
    <location>
        <begin position="44"/>
        <end position="64"/>
    </location>
</feature>
<dbReference type="InterPro" id="IPR050366">
    <property type="entry name" value="BP-dependent_transpt_permease"/>
</dbReference>
<dbReference type="SUPFAM" id="SSF161098">
    <property type="entry name" value="MetI-like"/>
    <property type="match status" value="1"/>
</dbReference>
<dbReference type="InterPro" id="IPR035906">
    <property type="entry name" value="MetI-like_sf"/>
</dbReference>
<dbReference type="GO" id="GO:0015833">
    <property type="term" value="P:peptide transport"/>
    <property type="evidence" value="ECO:0007669"/>
    <property type="project" value="UniProtKB-KW"/>
</dbReference>
<evidence type="ECO:0000256" key="6">
    <source>
        <dbReference type="ARBA" id="ARBA00022927"/>
    </source>
</evidence>
<evidence type="ECO:0000256" key="8">
    <source>
        <dbReference type="ARBA" id="ARBA00023136"/>
    </source>
</evidence>
<dbReference type="InterPro" id="IPR000515">
    <property type="entry name" value="MetI-like"/>
</dbReference>
<dbReference type="Proteomes" id="UP000321058">
    <property type="component" value="Unassembled WGS sequence"/>
</dbReference>
<feature type="transmembrane region" description="Helical" evidence="9">
    <location>
        <begin position="232"/>
        <end position="257"/>
    </location>
</feature>
<dbReference type="CDD" id="cd06261">
    <property type="entry name" value="TM_PBP2"/>
    <property type="match status" value="1"/>
</dbReference>
<evidence type="ECO:0000256" key="9">
    <source>
        <dbReference type="RuleBase" id="RU363032"/>
    </source>
</evidence>
<dbReference type="Pfam" id="PF12911">
    <property type="entry name" value="OppC_N"/>
    <property type="match status" value="1"/>
</dbReference>
<protein>
    <submittedName>
        <fullName evidence="11">Diguanylate cyclase</fullName>
    </submittedName>
</protein>
<comment type="subcellular location">
    <subcellularLocation>
        <location evidence="1 9">Cell membrane</location>
        <topology evidence="1 9">Multi-pass membrane protein</topology>
    </subcellularLocation>
</comment>
<dbReference type="PANTHER" id="PTHR43386:SF1">
    <property type="entry name" value="D,D-DIPEPTIDE TRANSPORT SYSTEM PERMEASE PROTEIN DDPC-RELATED"/>
    <property type="match status" value="1"/>
</dbReference>
<dbReference type="GO" id="GO:0055085">
    <property type="term" value="P:transmembrane transport"/>
    <property type="evidence" value="ECO:0007669"/>
    <property type="project" value="InterPro"/>
</dbReference>
<reference evidence="11 12" key="1">
    <citation type="submission" date="2019-07" db="EMBL/GenBank/DDBJ databases">
        <title>Whole genome shotgun sequence of Reyranella soli NBRC 108950.</title>
        <authorList>
            <person name="Hosoyama A."/>
            <person name="Uohara A."/>
            <person name="Ohji S."/>
            <person name="Ichikawa N."/>
        </authorList>
    </citation>
    <scope>NUCLEOTIDE SEQUENCE [LARGE SCALE GENOMIC DNA]</scope>
    <source>
        <strain evidence="11 12">NBRC 108950</strain>
    </source>
</reference>
<dbReference type="Pfam" id="PF00528">
    <property type="entry name" value="BPD_transp_1"/>
    <property type="match status" value="1"/>
</dbReference>
<gene>
    <name evidence="11" type="ORF">RSO01_31300</name>
</gene>
<dbReference type="PANTHER" id="PTHR43386">
    <property type="entry name" value="OLIGOPEPTIDE TRANSPORT SYSTEM PERMEASE PROTEIN APPC"/>
    <property type="match status" value="1"/>
</dbReference>
<keyword evidence="4 9" id="KW-0812">Transmembrane</keyword>
<dbReference type="GO" id="GO:0015031">
    <property type="term" value="P:protein transport"/>
    <property type="evidence" value="ECO:0007669"/>
    <property type="project" value="UniProtKB-KW"/>
</dbReference>
<comment type="caution">
    <text evidence="11">The sequence shown here is derived from an EMBL/GenBank/DDBJ whole genome shotgun (WGS) entry which is preliminary data.</text>
</comment>
<keyword evidence="2 9" id="KW-0813">Transport</keyword>
<feature type="transmembrane region" description="Helical" evidence="9">
    <location>
        <begin position="143"/>
        <end position="163"/>
    </location>
</feature>
<feature type="transmembrane region" description="Helical" evidence="9">
    <location>
        <begin position="277"/>
        <end position="300"/>
    </location>
</feature>
<dbReference type="EMBL" id="BKAJ01000050">
    <property type="protein sequence ID" value="GEP55964.1"/>
    <property type="molecule type" value="Genomic_DNA"/>
</dbReference>
<name>A0A512NAG0_9HYPH</name>
<keyword evidence="5" id="KW-0571">Peptide transport</keyword>
<evidence type="ECO:0000256" key="5">
    <source>
        <dbReference type="ARBA" id="ARBA00022856"/>
    </source>
</evidence>
<keyword evidence="7 9" id="KW-1133">Transmembrane helix</keyword>
<dbReference type="InterPro" id="IPR025966">
    <property type="entry name" value="OppC_N"/>
</dbReference>
<evidence type="ECO:0000256" key="7">
    <source>
        <dbReference type="ARBA" id="ARBA00022989"/>
    </source>
</evidence>
<keyword evidence="6" id="KW-0653">Protein transport</keyword>